<dbReference type="PANTHER" id="PTHR30290:SF38">
    <property type="entry name" value="D,D-DIPEPTIDE-BINDING PERIPLASMIC PROTEIN DDPA-RELATED"/>
    <property type="match status" value="1"/>
</dbReference>
<feature type="domain" description="Solute-binding protein family 5" evidence="4">
    <location>
        <begin position="1"/>
        <end position="358"/>
    </location>
</feature>
<evidence type="ECO:0000256" key="1">
    <source>
        <dbReference type="ARBA" id="ARBA00004418"/>
    </source>
</evidence>
<accession>A0ABW1YX46</accession>
<evidence type="ECO:0000313" key="5">
    <source>
        <dbReference type="EMBL" id="MFC6641128.1"/>
    </source>
</evidence>
<evidence type="ECO:0000256" key="3">
    <source>
        <dbReference type="ARBA" id="ARBA00022729"/>
    </source>
</evidence>
<dbReference type="PANTHER" id="PTHR30290">
    <property type="entry name" value="PERIPLASMIC BINDING COMPONENT OF ABC TRANSPORTER"/>
    <property type="match status" value="1"/>
</dbReference>
<reference evidence="6" key="1">
    <citation type="journal article" date="2019" name="Int. J. Syst. Evol. Microbiol.">
        <title>The Global Catalogue of Microorganisms (GCM) 10K type strain sequencing project: providing services to taxonomists for standard genome sequencing and annotation.</title>
        <authorList>
            <consortium name="The Broad Institute Genomics Platform"/>
            <consortium name="The Broad Institute Genome Sequencing Center for Infectious Disease"/>
            <person name="Wu L."/>
            <person name="Ma J."/>
        </authorList>
    </citation>
    <scope>NUCLEOTIDE SEQUENCE [LARGE SCALE GENOMIC DNA]</scope>
    <source>
        <strain evidence="6">NBRC 111368</strain>
    </source>
</reference>
<comment type="caution">
    <text evidence="5">The sequence shown here is derived from an EMBL/GenBank/DDBJ whole genome shotgun (WGS) entry which is preliminary data.</text>
</comment>
<gene>
    <name evidence="5" type="ORF">ACFQAU_04565</name>
</gene>
<proteinExistence type="inferred from homology"/>
<evidence type="ECO:0000313" key="6">
    <source>
        <dbReference type="Proteomes" id="UP001596403"/>
    </source>
</evidence>
<comment type="similarity">
    <text evidence="2">Belongs to the bacterial solute-binding protein 5 family.</text>
</comment>
<dbReference type="Proteomes" id="UP001596403">
    <property type="component" value="Unassembled WGS sequence"/>
</dbReference>
<dbReference type="Gene3D" id="3.10.105.10">
    <property type="entry name" value="Dipeptide-binding Protein, Domain 3"/>
    <property type="match status" value="1"/>
</dbReference>
<dbReference type="EMBL" id="JBHSWA010000001">
    <property type="protein sequence ID" value="MFC6641128.1"/>
    <property type="molecule type" value="Genomic_DNA"/>
</dbReference>
<keyword evidence="3" id="KW-0732">Signal</keyword>
<dbReference type="PIRSF" id="PIRSF002741">
    <property type="entry name" value="MppA"/>
    <property type="match status" value="1"/>
</dbReference>
<evidence type="ECO:0000256" key="2">
    <source>
        <dbReference type="ARBA" id="ARBA00005695"/>
    </source>
</evidence>
<dbReference type="RefSeq" id="WP_386280854.1">
    <property type="nucleotide sequence ID" value="NZ_JBHSWA010000001.1"/>
</dbReference>
<name>A0ABW1YX46_9RHOB</name>
<dbReference type="InterPro" id="IPR030678">
    <property type="entry name" value="Peptide/Ni-bd"/>
</dbReference>
<dbReference type="SUPFAM" id="SSF53850">
    <property type="entry name" value="Periplasmic binding protein-like II"/>
    <property type="match status" value="1"/>
</dbReference>
<organism evidence="5 6">
    <name type="scientific">Sulfitobacter profundi</name>
    <dbReference type="NCBI Taxonomy" id="2679961"/>
    <lineage>
        <taxon>Bacteria</taxon>
        <taxon>Pseudomonadati</taxon>
        <taxon>Pseudomonadota</taxon>
        <taxon>Alphaproteobacteria</taxon>
        <taxon>Rhodobacterales</taxon>
        <taxon>Roseobacteraceae</taxon>
        <taxon>Sulfitobacter</taxon>
    </lineage>
</organism>
<evidence type="ECO:0000259" key="4">
    <source>
        <dbReference type="Pfam" id="PF00496"/>
    </source>
</evidence>
<dbReference type="Gene3D" id="3.40.190.10">
    <property type="entry name" value="Periplasmic binding protein-like II"/>
    <property type="match status" value="1"/>
</dbReference>
<keyword evidence="6" id="KW-1185">Reference proteome</keyword>
<dbReference type="InterPro" id="IPR039424">
    <property type="entry name" value="SBP_5"/>
</dbReference>
<dbReference type="InterPro" id="IPR000914">
    <property type="entry name" value="SBP_5_dom"/>
</dbReference>
<protein>
    <submittedName>
        <fullName evidence="5">ABC transporter substrate-binding protein</fullName>
    </submittedName>
</protein>
<dbReference type="Pfam" id="PF00496">
    <property type="entry name" value="SBP_bac_5"/>
    <property type="match status" value="1"/>
</dbReference>
<sequence length="444" mass="49546">MAKDWSVSEDHRTFTVLLKEGVRWHDGEAFDAEDVVTSFSVFAKENPNLAVVAAQVDSVEASGPHEVTFNLKGPVPALPYGLALGNMAIIPDHIYGGDASFRENPMNDTPIGTGPFKLAEWEKGNFIKLQRNEDYHVDGQPYLDNLFFVIIPDSQGRAVAFEQGSIDVVSASNLELFDVERLSKTDNAEITKAGWEFFSPHAFMWINNDKPPFNEKGFRQALNYAMDKEFIRDVVFSGHAKPPKGPIGSRTRFFDGATEGYAYDPEKAKELVEASSYDGRELKLAPASFLGSSWSRMAEYQVQAYRDVGINVTLDSMDVGSYLKKLSDRDYDMGQMYLYQRADPAIGISRNFLSTTANPGSPWNNVAMYKDAETDKLLNAADAATEEANRSDLYKQAQVRIAEEAPVVWLAELDFPTLYKRKVKDLITDASGLSSNFANVWIEE</sequence>
<comment type="subcellular location">
    <subcellularLocation>
        <location evidence="1">Periplasm</location>
    </subcellularLocation>
</comment>